<keyword evidence="2" id="KW-1185">Reference proteome</keyword>
<comment type="caution">
    <text evidence="1">The sequence shown here is derived from an EMBL/GenBank/DDBJ whole genome shotgun (WGS) entry which is preliminary data.</text>
</comment>
<dbReference type="InterPro" id="IPR002736">
    <property type="entry name" value="CitG"/>
</dbReference>
<dbReference type="RefSeq" id="WP_230562017.1">
    <property type="nucleotide sequence ID" value="NZ_JAJITC010000007.1"/>
</dbReference>
<dbReference type="EMBL" id="JAJITC010000007">
    <property type="protein sequence ID" value="MCC8403158.1"/>
    <property type="molecule type" value="Genomic_DNA"/>
</dbReference>
<dbReference type="Proteomes" id="UP001430614">
    <property type="component" value="Unassembled WGS sequence"/>
</dbReference>
<dbReference type="Gene3D" id="1.10.4200.10">
    <property type="entry name" value="Triphosphoribosyl-dephospho-CoA protein"/>
    <property type="match status" value="1"/>
</dbReference>
<dbReference type="PANTHER" id="PTHR42280:SF1">
    <property type="entry name" value="CITG FAMILY PROTEIN"/>
    <property type="match status" value="1"/>
</dbReference>
<proteinExistence type="predicted"/>
<dbReference type="PANTHER" id="PTHR42280">
    <property type="entry name" value="CITG FAMILY PROTEIN"/>
    <property type="match status" value="1"/>
</dbReference>
<reference evidence="1 2" key="1">
    <citation type="submission" date="2021-11" db="EMBL/GenBank/DDBJ databases">
        <authorList>
            <person name="Oh E.-T."/>
            <person name="Kim S.-B."/>
        </authorList>
    </citation>
    <scope>NUCLEOTIDE SEQUENCE [LARGE SCALE GENOMIC DNA]</scope>
    <source>
        <strain evidence="1 2">MMS20-SJTN17</strain>
    </source>
</reference>
<organism evidence="1 2">
    <name type="scientific">Paraburkholderia translucens</name>
    <dbReference type="NCBI Taxonomy" id="2886945"/>
    <lineage>
        <taxon>Bacteria</taxon>
        <taxon>Pseudomonadati</taxon>
        <taxon>Pseudomonadota</taxon>
        <taxon>Betaproteobacteria</taxon>
        <taxon>Burkholderiales</taxon>
        <taxon>Burkholderiaceae</taxon>
        <taxon>Paraburkholderia</taxon>
    </lineage>
</organism>
<name>A0ABS8KEI0_9BURK</name>
<dbReference type="Pfam" id="PF01874">
    <property type="entry name" value="CitG"/>
    <property type="match status" value="1"/>
</dbReference>
<evidence type="ECO:0000313" key="1">
    <source>
        <dbReference type="EMBL" id="MCC8403158.1"/>
    </source>
</evidence>
<sequence length="296" mass="31318">MPDTRAIPFEHARAAFLEACALDVTTPKPGNVSTQSAGHGMHAAQFLASADASLDALFARSARVGQRILDAVTRTRAAVGCNTNLGIVLLVAPLAAALEATGEPPVAAQAWRAAVGDVLSRLDVEDARLAYRAIALANPGGLGDAPEQSVHAPPTIGLRDAMRLASERDSIARQYANGFADLFDTGLAAYREAPARTPETADEIAMLNVFLAFLGRWPDSHIVRKHGVALAQSVTLMARQQHARWRQTPAAARCSASDPQLDAWDAELKAHAINPGTSADLAVATLFVARCIEAHR</sequence>
<protein>
    <submittedName>
        <fullName evidence="1">Triphosphoribosyl-dephospho-CoA synthase</fullName>
    </submittedName>
</protein>
<gene>
    <name evidence="1" type="ORF">LJ655_14885</name>
</gene>
<accession>A0ABS8KEI0</accession>
<evidence type="ECO:0000313" key="2">
    <source>
        <dbReference type="Proteomes" id="UP001430614"/>
    </source>
</evidence>